<dbReference type="AlphaFoldDB" id="A0A8H3YH44"/>
<feature type="region of interest" description="Disordered" evidence="1">
    <location>
        <begin position="49"/>
        <end position="80"/>
    </location>
</feature>
<sequence>MLEDLSTIASSGAEEVATRNLRRFAGFLAEAAARADLRDPRMAKVEMRTYENGVEQSQGSERKGRFVTRLESDPQAREDE</sequence>
<comment type="caution">
    <text evidence="2">The sequence shown here is derived from an EMBL/GenBank/DDBJ whole genome shotgun (WGS) entry which is preliminary data.</text>
</comment>
<reference evidence="2" key="1">
    <citation type="submission" date="2020-07" db="EMBL/GenBank/DDBJ databases">
        <title>Draft Genome Sequence of a Deep-Sea Yeast, Naganishia (Cryptococcus) liquefaciens strain N6.</title>
        <authorList>
            <person name="Han Y.W."/>
            <person name="Kajitani R."/>
            <person name="Morimoto H."/>
            <person name="Parhat M."/>
            <person name="Tsubouchi H."/>
            <person name="Bakenova O."/>
            <person name="Ogata M."/>
            <person name="Argunhan B."/>
            <person name="Aoki R."/>
            <person name="Kajiwara S."/>
            <person name="Itoh T."/>
            <person name="Iwasaki H."/>
        </authorList>
    </citation>
    <scope>NUCLEOTIDE SEQUENCE</scope>
    <source>
        <strain evidence="2">N6</strain>
    </source>
</reference>
<organism evidence="2 3">
    <name type="scientific">Naganishia liquefaciens</name>
    <dbReference type="NCBI Taxonomy" id="104408"/>
    <lineage>
        <taxon>Eukaryota</taxon>
        <taxon>Fungi</taxon>
        <taxon>Dikarya</taxon>
        <taxon>Basidiomycota</taxon>
        <taxon>Agaricomycotina</taxon>
        <taxon>Tremellomycetes</taxon>
        <taxon>Filobasidiales</taxon>
        <taxon>Filobasidiaceae</taxon>
        <taxon>Naganishia</taxon>
    </lineage>
</organism>
<evidence type="ECO:0000313" key="2">
    <source>
        <dbReference type="EMBL" id="GHJ87852.1"/>
    </source>
</evidence>
<keyword evidence="3" id="KW-1185">Reference proteome</keyword>
<evidence type="ECO:0000313" key="3">
    <source>
        <dbReference type="Proteomes" id="UP000620104"/>
    </source>
</evidence>
<protein>
    <submittedName>
        <fullName evidence="2">Uncharacterized protein</fullName>
    </submittedName>
</protein>
<gene>
    <name evidence="2" type="ORF">NliqN6_4254</name>
</gene>
<name>A0A8H3YH44_9TREE</name>
<dbReference type="EMBL" id="BLZA01000023">
    <property type="protein sequence ID" value="GHJ87852.1"/>
    <property type="molecule type" value="Genomic_DNA"/>
</dbReference>
<accession>A0A8H3YH44</accession>
<feature type="compositionally biased region" description="Basic and acidic residues" evidence="1">
    <location>
        <begin position="60"/>
        <end position="80"/>
    </location>
</feature>
<dbReference type="Proteomes" id="UP000620104">
    <property type="component" value="Unassembled WGS sequence"/>
</dbReference>
<proteinExistence type="predicted"/>
<evidence type="ECO:0000256" key="1">
    <source>
        <dbReference type="SAM" id="MobiDB-lite"/>
    </source>
</evidence>